<keyword evidence="1" id="KW-1133">Transmembrane helix</keyword>
<keyword evidence="1" id="KW-0472">Membrane</keyword>
<protein>
    <submittedName>
        <fullName evidence="2">Uncharacterized protein</fullName>
    </submittedName>
</protein>
<sequence>MSKHDEWRRARKQIDTDYKTWLYEAARYGSIPCLLIALILVLDATLPSHERERVTVWRVEKRVDRSWERGDWMYIVTNQERPSHTYLVMHVYRESEGRSSRSTLEVSDYFAEKVGASDTLSIRATPLLGARKNVVRLSNGRVDVKDSNYQSLLYLLKVIWMLTPFMALVNVFEVRYGPLLALMLSAEIFSLVYWYYLITHLLL</sequence>
<keyword evidence="3" id="KW-1185">Reference proteome</keyword>
<reference evidence="2 3" key="1">
    <citation type="submission" date="2017-10" db="EMBL/GenBank/DDBJ databases">
        <title>Draft genome of Longibacter Salinarum.</title>
        <authorList>
            <person name="Goh K.M."/>
            <person name="Shamsir M.S."/>
            <person name="Lim S.W."/>
        </authorList>
    </citation>
    <scope>NUCLEOTIDE SEQUENCE [LARGE SCALE GENOMIC DNA]</scope>
    <source>
        <strain evidence="2 3">KCTC 52045</strain>
    </source>
</reference>
<feature type="transmembrane region" description="Helical" evidence="1">
    <location>
        <begin position="21"/>
        <end position="42"/>
    </location>
</feature>
<feature type="transmembrane region" description="Helical" evidence="1">
    <location>
        <begin position="179"/>
        <end position="198"/>
    </location>
</feature>
<comment type="caution">
    <text evidence="2">The sequence shown here is derived from an EMBL/GenBank/DDBJ whole genome shotgun (WGS) entry which is preliminary data.</text>
</comment>
<gene>
    <name evidence="2" type="ORF">CRI94_00565</name>
</gene>
<dbReference type="EMBL" id="PDEQ01000001">
    <property type="protein sequence ID" value="PEN14823.1"/>
    <property type="molecule type" value="Genomic_DNA"/>
</dbReference>
<evidence type="ECO:0000313" key="2">
    <source>
        <dbReference type="EMBL" id="PEN14823.1"/>
    </source>
</evidence>
<evidence type="ECO:0000313" key="3">
    <source>
        <dbReference type="Proteomes" id="UP000220102"/>
    </source>
</evidence>
<keyword evidence="1" id="KW-0812">Transmembrane</keyword>
<accession>A0A2A8D1X4</accession>
<name>A0A2A8D1X4_9BACT</name>
<dbReference type="RefSeq" id="WP_098073719.1">
    <property type="nucleotide sequence ID" value="NZ_PDEQ01000001.1"/>
</dbReference>
<dbReference type="Proteomes" id="UP000220102">
    <property type="component" value="Unassembled WGS sequence"/>
</dbReference>
<feature type="transmembrane region" description="Helical" evidence="1">
    <location>
        <begin position="152"/>
        <end position="172"/>
    </location>
</feature>
<dbReference type="AlphaFoldDB" id="A0A2A8D1X4"/>
<proteinExistence type="predicted"/>
<organism evidence="2 3">
    <name type="scientific">Longibacter salinarum</name>
    <dbReference type="NCBI Taxonomy" id="1850348"/>
    <lineage>
        <taxon>Bacteria</taxon>
        <taxon>Pseudomonadati</taxon>
        <taxon>Rhodothermota</taxon>
        <taxon>Rhodothermia</taxon>
        <taxon>Rhodothermales</taxon>
        <taxon>Salisaetaceae</taxon>
        <taxon>Longibacter</taxon>
    </lineage>
</organism>
<evidence type="ECO:0000256" key="1">
    <source>
        <dbReference type="SAM" id="Phobius"/>
    </source>
</evidence>